<dbReference type="EMBL" id="CP051680">
    <property type="protein sequence ID" value="QJD86345.1"/>
    <property type="molecule type" value="Genomic_DNA"/>
</dbReference>
<evidence type="ECO:0000313" key="1">
    <source>
        <dbReference type="EMBL" id="QJD86345.1"/>
    </source>
</evidence>
<gene>
    <name evidence="1" type="ORF">HH215_26385</name>
</gene>
<dbReference type="InterPro" id="IPR036890">
    <property type="entry name" value="HATPase_C_sf"/>
</dbReference>
<dbReference type="SUPFAM" id="SSF55874">
    <property type="entry name" value="ATPase domain of HSP90 chaperone/DNA topoisomerase II/histidine kinase"/>
    <property type="match status" value="1"/>
</dbReference>
<dbReference type="AlphaFoldDB" id="A0A7Z2ZNZ9"/>
<proteinExistence type="predicted"/>
<dbReference type="Gene3D" id="3.30.565.10">
    <property type="entry name" value="Histidine kinase-like ATPase, C-terminal domain"/>
    <property type="match status" value="1"/>
</dbReference>
<reference evidence="1 2" key="1">
    <citation type="submission" date="2020-04" db="EMBL/GenBank/DDBJ databases">
        <title>Genome sequencing of novel species.</title>
        <authorList>
            <person name="Heo J."/>
            <person name="Kim S.-J."/>
            <person name="Kim J.-S."/>
            <person name="Hong S.-B."/>
            <person name="Kwon S.-W."/>
        </authorList>
    </citation>
    <scope>NUCLEOTIDE SEQUENCE [LARGE SCALE GENOMIC DNA]</scope>
    <source>
        <strain evidence="1 2">MFER-1</strain>
    </source>
</reference>
<dbReference type="RefSeq" id="WP_169282594.1">
    <property type="nucleotide sequence ID" value="NZ_CP051680.1"/>
</dbReference>
<keyword evidence="2" id="KW-1185">Reference proteome</keyword>
<dbReference type="Proteomes" id="UP000502248">
    <property type="component" value="Chromosome"/>
</dbReference>
<dbReference type="KEGG" id="cheb:HH215_26385"/>
<dbReference type="Pfam" id="PF13589">
    <property type="entry name" value="HATPase_c_3"/>
    <property type="match status" value="1"/>
</dbReference>
<accession>A0A7Z2ZNZ9</accession>
<protein>
    <recommendedName>
        <fullName evidence="3">ATP-binding protein</fullName>
    </recommendedName>
</protein>
<sequence>MTLGQIEVKLSNEHLNKFSKAKSIRALAELLWNALDADATEISVQFERNRLGGIEHIVITDNGEGIHYGLIQDRFGKLGGSHKIKNKNSPRGRRYHGKLGQGRYNGFALGKNIEWVSIFKDNDELYEFNIIGRLGKMNYFQLSNPDKVIRDGTGVRVSVSELYDEKVNEIADSTRLAQELTLIFAPYLLAYSGIIINIDGIFLDPSKVIVSQQDYSISTTYQTKVISGNLKVIEWSTGATKNLYLCNNEGIAYEEEASGVKTTGGFPHTAYLQSDIVESLVNDNQIEVREMTPEYNVLRDEAYEILKTIYRDRLANEASKEVKKLKEERVYPYIGEAHSIIEIAERQVFDICAVKINQYLPDFGKMNKGSKQFTYRILKEALQANPTSLSKILNEVLNLPVDQREEFAAILEKTSLVSIINTTKLISDRISFINGLEQILFTDEYHKRLKERSQLHKILLGELWLFGEQYSYAYDDISLKNALKKHLQLLGRSDQAEEVDYARIKDLNDIPDIGLYRQCVTGGGDHFENLVIELKRPSCVIGQDELNQIEKYAVAIEENEYFDKDKTKWKIVLLGIRMDKFAAKKVTQSDRDPGLLYRGNNMEVWVKEWKQVIQDAKGKHRYLQDKLELSVKDNEEGMRYLKEKYSKYLPD</sequence>
<organism evidence="1 2">
    <name type="scientific">Cohnella herbarum</name>
    <dbReference type="NCBI Taxonomy" id="2728023"/>
    <lineage>
        <taxon>Bacteria</taxon>
        <taxon>Bacillati</taxon>
        <taxon>Bacillota</taxon>
        <taxon>Bacilli</taxon>
        <taxon>Bacillales</taxon>
        <taxon>Paenibacillaceae</taxon>
        <taxon>Cohnella</taxon>
    </lineage>
</organism>
<evidence type="ECO:0000313" key="2">
    <source>
        <dbReference type="Proteomes" id="UP000502248"/>
    </source>
</evidence>
<evidence type="ECO:0008006" key="3">
    <source>
        <dbReference type="Google" id="ProtNLM"/>
    </source>
</evidence>
<name>A0A7Z2ZNZ9_9BACL</name>